<dbReference type="Pfam" id="PF03171">
    <property type="entry name" value="2OG-FeII_Oxy"/>
    <property type="match status" value="1"/>
</dbReference>
<dbReference type="GO" id="GO:0016491">
    <property type="term" value="F:oxidoreductase activity"/>
    <property type="evidence" value="ECO:0007669"/>
    <property type="project" value="UniProtKB-KW"/>
</dbReference>
<dbReference type="Gene3D" id="2.60.120.330">
    <property type="entry name" value="B-lactam Antibiotic, Isopenicillin N Synthase, Chain"/>
    <property type="match status" value="1"/>
</dbReference>
<evidence type="ECO:0000313" key="4">
    <source>
        <dbReference type="EMBL" id="KAF2837502.1"/>
    </source>
</evidence>
<evidence type="ECO:0000259" key="3">
    <source>
        <dbReference type="PROSITE" id="PS51471"/>
    </source>
</evidence>
<dbReference type="OrthoDB" id="288590at2759"/>
<dbReference type="InterPro" id="IPR044861">
    <property type="entry name" value="IPNS-like_FE2OG_OXY"/>
</dbReference>
<comment type="caution">
    <text evidence="4">The sequence shown here is derived from an EMBL/GenBank/DDBJ whole genome shotgun (WGS) entry which is preliminary data.</text>
</comment>
<dbReference type="EMBL" id="MU006099">
    <property type="protein sequence ID" value="KAF2837502.1"/>
    <property type="molecule type" value="Genomic_DNA"/>
</dbReference>
<keyword evidence="2" id="KW-0408">Iron</keyword>
<reference evidence="4" key="1">
    <citation type="journal article" date="2020" name="Stud. Mycol.">
        <title>101 Dothideomycetes genomes: a test case for predicting lifestyles and emergence of pathogens.</title>
        <authorList>
            <person name="Haridas S."/>
            <person name="Albert R."/>
            <person name="Binder M."/>
            <person name="Bloem J."/>
            <person name="Labutti K."/>
            <person name="Salamov A."/>
            <person name="Andreopoulos B."/>
            <person name="Baker S."/>
            <person name="Barry K."/>
            <person name="Bills G."/>
            <person name="Bluhm B."/>
            <person name="Cannon C."/>
            <person name="Castanera R."/>
            <person name="Culley D."/>
            <person name="Daum C."/>
            <person name="Ezra D."/>
            <person name="Gonzalez J."/>
            <person name="Henrissat B."/>
            <person name="Kuo A."/>
            <person name="Liang C."/>
            <person name="Lipzen A."/>
            <person name="Lutzoni F."/>
            <person name="Magnuson J."/>
            <person name="Mondo S."/>
            <person name="Nolan M."/>
            <person name="Ohm R."/>
            <person name="Pangilinan J."/>
            <person name="Park H.-J."/>
            <person name="Ramirez L."/>
            <person name="Alfaro M."/>
            <person name="Sun H."/>
            <person name="Tritt A."/>
            <person name="Yoshinaga Y."/>
            <person name="Zwiers L.-H."/>
            <person name="Turgeon B."/>
            <person name="Goodwin S."/>
            <person name="Spatafora J."/>
            <person name="Crous P."/>
            <person name="Grigoriev I."/>
        </authorList>
    </citation>
    <scope>NUCLEOTIDE SEQUENCE</scope>
    <source>
        <strain evidence="4">CBS 101060</strain>
    </source>
</reference>
<dbReference type="InterPro" id="IPR050231">
    <property type="entry name" value="Iron_ascorbate_oxido_reductase"/>
</dbReference>
<dbReference type="InterPro" id="IPR026992">
    <property type="entry name" value="DIOX_N"/>
</dbReference>
<dbReference type="GO" id="GO:0046872">
    <property type="term" value="F:metal ion binding"/>
    <property type="evidence" value="ECO:0007669"/>
    <property type="project" value="UniProtKB-KW"/>
</dbReference>
<dbReference type="PRINTS" id="PR00682">
    <property type="entry name" value="IPNSYNTHASE"/>
</dbReference>
<feature type="domain" description="Fe2OG dioxygenase" evidence="3">
    <location>
        <begin position="201"/>
        <end position="306"/>
    </location>
</feature>
<keyword evidence="2" id="KW-0479">Metal-binding</keyword>
<comment type="similarity">
    <text evidence="1 2">Belongs to the iron/ascorbate-dependent oxidoreductase family.</text>
</comment>
<dbReference type="Pfam" id="PF14226">
    <property type="entry name" value="DIOX_N"/>
    <property type="match status" value="1"/>
</dbReference>
<keyword evidence="2" id="KW-0560">Oxidoreductase</keyword>
<dbReference type="Proteomes" id="UP000799429">
    <property type="component" value="Unassembled WGS sequence"/>
</dbReference>
<gene>
    <name evidence="4" type="ORF">M501DRAFT_1017882</name>
</gene>
<evidence type="ECO:0000256" key="1">
    <source>
        <dbReference type="ARBA" id="ARBA00008056"/>
    </source>
</evidence>
<sequence length="346" mass="38663">MSTSSQVSTYSFPVNLPTIDISPYLSSSPTRSDIDACKSAIAAACRDVGFFFLIGHGVPESVTSSILSVARRFFLNTPEEEKQKIKRRDAGDGLGDGARGYQLLRENVTKGHRDWHEAIDFFRESNEEQNVGAKGKSRDGPPYEFLHGRNLWPDQPPELKEVTNAYLDQVIEVGTAVVKAMGEALELEDYERDEFVKKTRKSWWVLRMIGYPGLRTAESGGGEISCGEHTDYGCVTLLLADPTPNALHVLSKTGDWIYADPVPGAFVVNIGDMMETWTNGLWKSTVHRVIHRGDGYRVSVPFFFEPDWNAEVKPLSKCVQLTGGEAKYKRVVYGEHLTRKVTGNFY</sequence>
<organism evidence="4 5">
    <name type="scientific">Patellaria atrata CBS 101060</name>
    <dbReference type="NCBI Taxonomy" id="1346257"/>
    <lineage>
        <taxon>Eukaryota</taxon>
        <taxon>Fungi</taxon>
        <taxon>Dikarya</taxon>
        <taxon>Ascomycota</taxon>
        <taxon>Pezizomycotina</taxon>
        <taxon>Dothideomycetes</taxon>
        <taxon>Dothideomycetes incertae sedis</taxon>
        <taxon>Patellariales</taxon>
        <taxon>Patellariaceae</taxon>
        <taxon>Patellaria</taxon>
    </lineage>
</organism>
<dbReference type="InterPro" id="IPR027443">
    <property type="entry name" value="IPNS-like_sf"/>
</dbReference>
<dbReference type="InterPro" id="IPR005123">
    <property type="entry name" value="Oxoglu/Fe-dep_dioxygenase_dom"/>
</dbReference>
<proteinExistence type="inferred from homology"/>
<name>A0A9P4S917_9PEZI</name>
<evidence type="ECO:0000313" key="5">
    <source>
        <dbReference type="Proteomes" id="UP000799429"/>
    </source>
</evidence>
<dbReference type="SUPFAM" id="SSF51197">
    <property type="entry name" value="Clavaminate synthase-like"/>
    <property type="match status" value="1"/>
</dbReference>
<protein>
    <submittedName>
        <fullName evidence="4">Clavaminate synthase-like protein</fullName>
    </submittedName>
</protein>
<dbReference type="PANTHER" id="PTHR47990">
    <property type="entry name" value="2-OXOGLUTARATE (2OG) AND FE(II)-DEPENDENT OXYGENASE SUPERFAMILY PROTEIN-RELATED"/>
    <property type="match status" value="1"/>
</dbReference>
<keyword evidence="5" id="KW-1185">Reference proteome</keyword>
<accession>A0A9P4S917</accession>
<evidence type="ECO:0000256" key="2">
    <source>
        <dbReference type="RuleBase" id="RU003682"/>
    </source>
</evidence>
<dbReference type="AlphaFoldDB" id="A0A9P4S917"/>
<dbReference type="PROSITE" id="PS51471">
    <property type="entry name" value="FE2OG_OXY"/>
    <property type="match status" value="1"/>
</dbReference>
<dbReference type="GO" id="GO:0044283">
    <property type="term" value="P:small molecule biosynthetic process"/>
    <property type="evidence" value="ECO:0007669"/>
    <property type="project" value="UniProtKB-ARBA"/>
</dbReference>